<dbReference type="KEGG" id="tpal:117649656"/>
<organism evidence="2">
    <name type="scientific">Thrips palmi</name>
    <name type="common">Melon thrips</name>
    <dbReference type="NCBI Taxonomy" id="161013"/>
    <lineage>
        <taxon>Eukaryota</taxon>
        <taxon>Metazoa</taxon>
        <taxon>Ecdysozoa</taxon>
        <taxon>Arthropoda</taxon>
        <taxon>Hexapoda</taxon>
        <taxon>Insecta</taxon>
        <taxon>Pterygota</taxon>
        <taxon>Neoptera</taxon>
        <taxon>Paraneoptera</taxon>
        <taxon>Thysanoptera</taxon>
        <taxon>Terebrantia</taxon>
        <taxon>Thripoidea</taxon>
        <taxon>Thripidae</taxon>
        <taxon>Thrips</taxon>
    </lineage>
</organism>
<evidence type="ECO:0000313" key="1">
    <source>
        <dbReference type="Proteomes" id="UP000515158"/>
    </source>
</evidence>
<dbReference type="InParanoid" id="A0A6P8ZU38"/>
<dbReference type="RefSeq" id="XP_034248486.1">
    <property type="nucleotide sequence ID" value="XM_034392595.1"/>
</dbReference>
<gene>
    <name evidence="2" type="primary">LOC117649656</name>
</gene>
<dbReference type="GeneID" id="117649656"/>
<keyword evidence="1" id="KW-1185">Reference proteome</keyword>
<dbReference type="AlphaFoldDB" id="A0A6P8ZU38"/>
<evidence type="ECO:0000313" key="2">
    <source>
        <dbReference type="RefSeq" id="XP_034248486.1"/>
    </source>
</evidence>
<reference evidence="2" key="1">
    <citation type="submission" date="2025-08" db="UniProtKB">
        <authorList>
            <consortium name="RefSeq"/>
        </authorList>
    </citation>
    <scope>IDENTIFICATION</scope>
    <source>
        <tissue evidence="2">Total insect</tissue>
    </source>
</reference>
<name>A0A6P8ZU38_THRPL</name>
<accession>A0A6P8ZU38</accession>
<proteinExistence type="predicted"/>
<dbReference type="Proteomes" id="UP000515158">
    <property type="component" value="Unplaced"/>
</dbReference>
<sequence>MLRFCPLFFPQEMSFDIAEDMAKAELKYQEPALAGEAYENQEAAALKSEPTEPPLEMTSEVIDDMKFIKVEEQTHNEQINCLWSRPRRRNGGTNLSIAKVKAIASEYANTSNAFSHRWFTALYPRGPIISCPGCPLPVEFGPSAFLTLLQHVASCHEEHSKEMYTVIINKYFSFIQYMKNIVRNKTKEKYVKKLRSHTQSQ</sequence>
<protein>
    <submittedName>
        <fullName evidence="2">Uncharacterized protein LOC117649656</fullName>
    </submittedName>
</protein>